<dbReference type="NCBIfam" id="TIGR00710">
    <property type="entry name" value="efflux_Bcr_CflA"/>
    <property type="match status" value="1"/>
</dbReference>
<evidence type="ECO:0000256" key="1">
    <source>
        <dbReference type="ARBA" id="ARBA00004651"/>
    </source>
</evidence>
<feature type="transmembrane region" description="Helical" evidence="8">
    <location>
        <begin position="370"/>
        <end position="388"/>
    </location>
</feature>
<dbReference type="RefSeq" id="WP_386374931.1">
    <property type="nucleotide sequence ID" value="NZ_JBHUMP010000010.1"/>
</dbReference>
<feature type="domain" description="Major facilitator superfamily (MFS) profile" evidence="10">
    <location>
        <begin position="9"/>
        <end position="394"/>
    </location>
</feature>
<evidence type="ECO:0000256" key="3">
    <source>
        <dbReference type="ARBA" id="ARBA00022448"/>
    </source>
</evidence>
<feature type="region of interest" description="Disordered" evidence="9">
    <location>
        <begin position="397"/>
        <end position="424"/>
    </location>
</feature>
<organism evidence="11 12">
    <name type="scientific">Sulfitobacter aestuarii</name>
    <dbReference type="NCBI Taxonomy" id="2161676"/>
    <lineage>
        <taxon>Bacteria</taxon>
        <taxon>Pseudomonadati</taxon>
        <taxon>Pseudomonadota</taxon>
        <taxon>Alphaproteobacteria</taxon>
        <taxon>Rhodobacterales</taxon>
        <taxon>Roseobacteraceae</taxon>
        <taxon>Sulfitobacter</taxon>
    </lineage>
</organism>
<dbReference type="PANTHER" id="PTHR42718">
    <property type="entry name" value="MAJOR FACILITATOR SUPERFAMILY MULTIDRUG TRANSPORTER MFSC"/>
    <property type="match status" value="1"/>
</dbReference>
<sequence>MSAAPLMSARRVSLIGALLVAVGPVSMALYTPAMPAVGTVFDSPEAVVKLSLTLYFGGFACAQLIAGPLSDALGRRPVTIAFMAIYCLASLGAFLAPSIEVLVLSRFVQGIGASVGVAISRALVRDLFTGEESSRIMNLIGIILALGPALAPTIGGLTLAVAGWRAIFALMVLIGFAVIAVTLLAMRETVTPDRSRLKLGALFRSYAMLLGNGHFLTASLVMAGALGALYAQATFLPFILMSEVGLTPTQFGLGMLMQSGAFFVGSLVVRALMPRIGATPLVPIGLGFIAAGSLGSATLLLWAPSFLHVMVPVSTYAFGIAFVMPAMSTAALAPFARNAGAAAAMLGFLQMGAGLLIGSIGALFGDTVVAMGLLIPLMGATACIAYLLHRARPSLPTPEPGAAPARRLGQSALNDARTVHSPPK</sequence>
<comment type="similarity">
    <text evidence="2 8">Belongs to the major facilitator superfamily. Bcr/CmlA family.</text>
</comment>
<keyword evidence="3 8" id="KW-0813">Transport</keyword>
<keyword evidence="12" id="KW-1185">Reference proteome</keyword>
<dbReference type="InterPro" id="IPR004812">
    <property type="entry name" value="Efflux_drug-R_Bcr/CmlA"/>
</dbReference>
<name>A0ABW5U5T7_9RHOB</name>
<comment type="caution">
    <text evidence="11">The sequence shown here is derived from an EMBL/GenBank/DDBJ whole genome shotgun (WGS) entry which is preliminary data.</text>
</comment>
<keyword evidence="4" id="KW-1003">Cell membrane</keyword>
<reference evidence="12" key="1">
    <citation type="journal article" date="2019" name="Int. J. Syst. Evol. Microbiol.">
        <title>The Global Catalogue of Microorganisms (GCM) 10K type strain sequencing project: providing services to taxonomists for standard genome sequencing and annotation.</title>
        <authorList>
            <consortium name="The Broad Institute Genomics Platform"/>
            <consortium name="The Broad Institute Genome Sequencing Center for Infectious Disease"/>
            <person name="Wu L."/>
            <person name="Ma J."/>
        </authorList>
    </citation>
    <scope>NUCLEOTIDE SEQUENCE [LARGE SCALE GENOMIC DNA]</scope>
    <source>
        <strain evidence="12">TISTR 2562</strain>
    </source>
</reference>
<evidence type="ECO:0000313" key="11">
    <source>
        <dbReference type="EMBL" id="MFD2740406.1"/>
    </source>
</evidence>
<feature type="transmembrane region" description="Helical" evidence="8">
    <location>
        <begin position="136"/>
        <end position="160"/>
    </location>
</feature>
<feature type="transmembrane region" description="Helical" evidence="8">
    <location>
        <begin position="103"/>
        <end position="124"/>
    </location>
</feature>
<feature type="transmembrane region" description="Helical" evidence="8">
    <location>
        <begin position="52"/>
        <end position="70"/>
    </location>
</feature>
<feature type="transmembrane region" description="Helical" evidence="8">
    <location>
        <begin position="281"/>
        <end position="303"/>
    </location>
</feature>
<dbReference type="InterPro" id="IPR005829">
    <property type="entry name" value="Sugar_transporter_CS"/>
</dbReference>
<comment type="subcellular location">
    <subcellularLocation>
        <location evidence="8">Cell inner membrane</location>
        <topology evidence="8">Multi-pass membrane protein</topology>
    </subcellularLocation>
    <subcellularLocation>
        <location evidence="1">Cell membrane</location>
        <topology evidence="1">Multi-pass membrane protein</topology>
    </subcellularLocation>
</comment>
<keyword evidence="6 8" id="KW-1133">Transmembrane helix</keyword>
<dbReference type="InterPro" id="IPR020846">
    <property type="entry name" value="MFS_dom"/>
</dbReference>
<feature type="transmembrane region" description="Helical" evidence="8">
    <location>
        <begin position="206"/>
        <end position="231"/>
    </location>
</feature>
<feature type="transmembrane region" description="Helical" evidence="8">
    <location>
        <begin position="315"/>
        <end position="336"/>
    </location>
</feature>
<evidence type="ECO:0000256" key="7">
    <source>
        <dbReference type="ARBA" id="ARBA00023136"/>
    </source>
</evidence>
<dbReference type="PROSITE" id="PS00216">
    <property type="entry name" value="SUGAR_TRANSPORT_1"/>
    <property type="match status" value="1"/>
</dbReference>
<dbReference type="PRINTS" id="PR01036">
    <property type="entry name" value="TCRTETB"/>
</dbReference>
<dbReference type="InterPro" id="IPR011701">
    <property type="entry name" value="MFS"/>
</dbReference>
<feature type="transmembrane region" description="Helical" evidence="8">
    <location>
        <begin position="77"/>
        <end position="97"/>
    </location>
</feature>
<dbReference type="Proteomes" id="UP001597474">
    <property type="component" value="Unassembled WGS sequence"/>
</dbReference>
<evidence type="ECO:0000313" key="12">
    <source>
        <dbReference type="Proteomes" id="UP001597474"/>
    </source>
</evidence>
<evidence type="ECO:0000256" key="2">
    <source>
        <dbReference type="ARBA" id="ARBA00006236"/>
    </source>
</evidence>
<feature type="transmembrane region" description="Helical" evidence="8">
    <location>
        <begin position="251"/>
        <end position="269"/>
    </location>
</feature>
<protein>
    <recommendedName>
        <fullName evidence="8">Bcr/CflA family efflux transporter</fullName>
    </recommendedName>
</protein>
<feature type="transmembrane region" description="Helical" evidence="8">
    <location>
        <begin position="343"/>
        <end position="364"/>
    </location>
</feature>
<evidence type="ECO:0000256" key="6">
    <source>
        <dbReference type="ARBA" id="ARBA00022989"/>
    </source>
</evidence>
<dbReference type="Gene3D" id="1.20.1720.10">
    <property type="entry name" value="Multidrug resistance protein D"/>
    <property type="match status" value="1"/>
</dbReference>
<dbReference type="InterPro" id="IPR036259">
    <property type="entry name" value="MFS_trans_sf"/>
</dbReference>
<dbReference type="EMBL" id="JBHUMP010000010">
    <property type="protein sequence ID" value="MFD2740406.1"/>
    <property type="molecule type" value="Genomic_DNA"/>
</dbReference>
<keyword evidence="7 8" id="KW-0472">Membrane</keyword>
<dbReference type="SUPFAM" id="SSF103473">
    <property type="entry name" value="MFS general substrate transporter"/>
    <property type="match status" value="1"/>
</dbReference>
<proteinExistence type="inferred from homology"/>
<dbReference type="Pfam" id="PF07690">
    <property type="entry name" value="MFS_1"/>
    <property type="match status" value="1"/>
</dbReference>
<gene>
    <name evidence="11" type="ORF">ACFSUD_12535</name>
</gene>
<evidence type="ECO:0000256" key="4">
    <source>
        <dbReference type="ARBA" id="ARBA00022475"/>
    </source>
</evidence>
<accession>A0ABW5U5T7</accession>
<feature type="transmembrane region" description="Helical" evidence="8">
    <location>
        <begin position="166"/>
        <end position="185"/>
    </location>
</feature>
<evidence type="ECO:0000256" key="9">
    <source>
        <dbReference type="SAM" id="MobiDB-lite"/>
    </source>
</evidence>
<evidence type="ECO:0000256" key="5">
    <source>
        <dbReference type="ARBA" id="ARBA00022692"/>
    </source>
</evidence>
<evidence type="ECO:0000256" key="8">
    <source>
        <dbReference type="RuleBase" id="RU365088"/>
    </source>
</evidence>
<comment type="caution">
    <text evidence="8">Lacks conserved residue(s) required for the propagation of feature annotation.</text>
</comment>
<keyword evidence="5 8" id="KW-0812">Transmembrane</keyword>
<dbReference type="CDD" id="cd17320">
    <property type="entry name" value="MFS_MdfA_MDR_like"/>
    <property type="match status" value="1"/>
</dbReference>
<evidence type="ECO:0000259" key="10">
    <source>
        <dbReference type="PROSITE" id="PS50850"/>
    </source>
</evidence>
<keyword evidence="8" id="KW-0997">Cell inner membrane</keyword>
<dbReference type="PROSITE" id="PS50850">
    <property type="entry name" value="MFS"/>
    <property type="match status" value="1"/>
</dbReference>
<dbReference type="PANTHER" id="PTHR42718:SF9">
    <property type="entry name" value="MAJOR FACILITATOR SUPERFAMILY MULTIDRUG TRANSPORTER MFSC"/>
    <property type="match status" value="1"/>
</dbReference>